<dbReference type="Gene3D" id="1.20.1510.10">
    <property type="entry name" value="Cation efflux protein transmembrane domain"/>
    <property type="match status" value="1"/>
</dbReference>
<comment type="subcellular location">
    <subcellularLocation>
        <location evidence="2">Membrane</location>
        <topology evidence="2">Multi-pass membrane protein</topology>
    </subcellularLocation>
    <subcellularLocation>
        <location evidence="1">Nucleus</location>
    </subcellularLocation>
</comment>
<dbReference type="PROSITE" id="PS51192">
    <property type="entry name" value="HELICASE_ATP_BIND_1"/>
    <property type="match status" value="1"/>
</dbReference>
<dbReference type="GO" id="GO:0016787">
    <property type="term" value="F:hydrolase activity"/>
    <property type="evidence" value="ECO:0007669"/>
    <property type="project" value="UniProtKB-KW"/>
</dbReference>
<dbReference type="SUPFAM" id="SSF161111">
    <property type="entry name" value="Cation efflux protein transmembrane domain-like"/>
    <property type="match status" value="1"/>
</dbReference>
<organism evidence="16 17">
    <name type="scientific">Elliptochloris bilobata</name>
    <dbReference type="NCBI Taxonomy" id="381761"/>
    <lineage>
        <taxon>Eukaryota</taxon>
        <taxon>Viridiplantae</taxon>
        <taxon>Chlorophyta</taxon>
        <taxon>core chlorophytes</taxon>
        <taxon>Trebouxiophyceae</taxon>
        <taxon>Trebouxiophyceae incertae sedis</taxon>
        <taxon>Elliptochloris clade</taxon>
        <taxon>Elliptochloris</taxon>
    </lineage>
</organism>
<dbReference type="InterPro" id="IPR000330">
    <property type="entry name" value="SNF2_N"/>
</dbReference>
<keyword evidence="5" id="KW-0547">Nucleotide-binding</keyword>
<dbReference type="InterPro" id="IPR027469">
    <property type="entry name" value="Cation_efflux_TMD_sf"/>
</dbReference>
<dbReference type="Gene3D" id="3.40.50.10810">
    <property type="entry name" value="Tandem AAA-ATPase domain"/>
    <property type="match status" value="1"/>
</dbReference>
<dbReference type="SMART" id="SM00490">
    <property type="entry name" value="HELICc"/>
    <property type="match status" value="1"/>
</dbReference>
<dbReference type="GO" id="GO:0005634">
    <property type="term" value="C:nucleus"/>
    <property type="evidence" value="ECO:0007669"/>
    <property type="project" value="UniProtKB-SubCell"/>
</dbReference>
<dbReference type="GO" id="GO:0005524">
    <property type="term" value="F:ATP binding"/>
    <property type="evidence" value="ECO:0007669"/>
    <property type="project" value="UniProtKB-KW"/>
</dbReference>
<feature type="transmembrane region" description="Helical" evidence="13">
    <location>
        <begin position="1389"/>
        <end position="1409"/>
    </location>
</feature>
<feature type="transmembrane region" description="Helical" evidence="13">
    <location>
        <begin position="1323"/>
        <end position="1342"/>
    </location>
</feature>
<evidence type="ECO:0000256" key="10">
    <source>
        <dbReference type="ARBA" id="ARBA00023054"/>
    </source>
</evidence>
<dbReference type="GO" id="GO:0016020">
    <property type="term" value="C:membrane"/>
    <property type="evidence" value="ECO:0007669"/>
    <property type="project" value="UniProtKB-SubCell"/>
</dbReference>
<evidence type="ECO:0000256" key="8">
    <source>
        <dbReference type="ARBA" id="ARBA00022840"/>
    </source>
</evidence>
<feature type="transmembrane region" description="Helical" evidence="13">
    <location>
        <begin position="1354"/>
        <end position="1377"/>
    </location>
</feature>
<feature type="domain" description="Helicase ATP-binding" evidence="14">
    <location>
        <begin position="219"/>
        <end position="388"/>
    </location>
</feature>
<dbReference type="SUPFAM" id="SSF51905">
    <property type="entry name" value="FAD/NAD(P)-binding domain"/>
    <property type="match status" value="2"/>
</dbReference>
<dbReference type="Gene3D" id="3.40.50.300">
    <property type="entry name" value="P-loop containing nucleotide triphosphate hydrolases"/>
    <property type="match status" value="1"/>
</dbReference>
<evidence type="ECO:0000259" key="14">
    <source>
        <dbReference type="PROSITE" id="PS51192"/>
    </source>
</evidence>
<protein>
    <submittedName>
        <fullName evidence="16">Uncharacterized protein</fullName>
    </submittedName>
</protein>
<dbReference type="Pfam" id="PF00271">
    <property type="entry name" value="Helicase_C"/>
    <property type="match status" value="1"/>
</dbReference>
<dbReference type="InterPro" id="IPR036188">
    <property type="entry name" value="FAD/NAD-bd_sf"/>
</dbReference>
<keyword evidence="11 13" id="KW-0472">Membrane</keyword>
<dbReference type="GO" id="GO:0008324">
    <property type="term" value="F:monoatomic cation transmembrane transporter activity"/>
    <property type="evidence" value="ECO:0007669"/>
    <property type="project" value="InterPro"/>
</dbReference>
<dbReference type="InterPro" id="IPR038718">
    <property type="entry name" value="SNF2-like_sf"/>
</dbReference>
<dbReference type="Gene3D" id="3.50.50.60">
    <property type="entry name" value="FAD/NAD(P)-binding domain"/>
    <property type="match status" value="2"/>
</dbReference>
<keyword evidence="8" id="KW-0067">ATP-binding</keyword>
<dbReference type="Pfam" id="PF01545">
    <property type="entry name" value="Cation_efflux"/>
    <property type="match status" value="1"/>
</dbReference>
<proteinExistence type="inferred from homology"/>
<dbReference type="PANTHER" id="PTHR10799">
    <property type="entry name" value="SNF2/RAD54 HELICASE FAMILY"/>
    <property type="match status" value="1"/>
</dbReference>
<evidence type="ECO:0000313" key="17">
    <source>
        <dbReference type="Proteomes" id="UP001445335"/>
    </source>
</evidence>
<evidence type="ECO:0000256" key="12">
    <source>
        <dbReference type="ARBA" id="ARBA00023242"/>
    </source>
</evidence>
<evidence type="ECO:0000256" key="1">
    <source>
        <dbReference type="ARBA" id="ARBA00004123"/>
    </source>
</evidence>
<dbReference type="InterPro" id="IPR049730">
    <property type="entry name" value="SNF2/RAD54-like_C"/>
</dbReference>
<dbReference type="Pfam" id="PF00176">
    <property type="entry name" value="SNF2-rel_dom"/>
    <property type="match status" value="1"/>
</dbReference>
<name>A0AAW1R1W7_9CHLO</name>
<evidence type="ECO:0000256" key="3">
    <source>
        <dbReference type="ARBA" id="ARBA00007025"/>
    </source>
</evidence>
<evidence type="ECO:0000313" key="16">
    <source>
        <dbReference type="EMBL" id="KAK9827651.1"/>
    </source>
</evidence>
<keyword evidence="9 13" id="KW-1133">Transmembrane helix</keyword>
<dbReference type="EMBL" id="JALJOU010000056">
    <property type="protein sequence ID" value="KAK9827651.1"/>
    <property type="molecule type" value="Genomic_DNA"/>
</dbReference>
<evidence type="ECO:0000256" key="6">
    <source>
        <dbReference type="ARBA" id="ARBA00022801"/>
    </source>
</evidence>
<dbReference type="SUPFAM" id="SSF52540">
    <property type="entry name" value="P-loop containing nucleoside triphosphate hydrolases"/>
    <property type="match status" value="2"/>
</dbReference>
<comment type="similarity">
    <text evidence="3">Belongs to the SNF2/RAD54 helicase family.</text>
</comment>
<dbReference type="CDD" id="cd18793">
    <property type="entry name" value="SF2_C_SNF"/>
    <property type="match status" value="1"/>
</dbReference>
<dbReference type="PROSITE" id="PS51194">
    <property type="entry name" value="HELICASE_CTER"/>
    <property type="match status" value="1"/>
</dbReference>
<dbReference type="InterPro" id="IPR014001">
    <property type="entry name" value="Helicase_ATP-bd"/>
</dbReference>
<evidence type="ECO:0000256" key="9">
    <source>
        <dbReference type="ARBA" id="ARBA00022989"/>
    </source>
</evidence>
<evidence type="ECO:0000256" key="2">
    <source>
        <dbReference type="ARBA" id="ARBA00004141"/>
    </source>
</evidence>
<accession>A0AAW1R1W7</accession>
<sequence>MLSLACRHRNGSEQKGAARQNNCCRGPWVCFCALYRQQWQQLQRRWTCRPWQGQRPKRAVFLPMQRRLSSNRRAVCAAVLQWHRLTEERLRAERERAARERMSALRTNDLEAYARLVRAAKSDRLTQLLGQTDVCLATLASRLRRSLCKASAHFSAASPLPTTVATSPKGTKDPDAFAASSSDWNRLAEGLEADVPKQPAMLRGGQLRDYQLTGLRWLVALHDNGLNGILADEMGLGKTIQVIAFLAHLAEARSERGPWLIVAPASLQANWEAELTAWAPDLAVLAYKGSAQAREAMFMSQMLGHKVRFNVVLTTYEYLMGKHDVPRLSRIPWTHIIIDEGHRLKNAGCKLNMELRRYKAKHRLLLTGTPLQNNLTELWSLLNFIMPELFGSSDDFQQWFACTPSLAGSGSDAALLSEEETLLITNRLHQVLRPFILRRLKESVAAELPEKVERLVLCPASAYQRALCGIVEQGLLQAGGAGGAIGVRGVANSLMELRNICNHPLLSRLHAPGGEHALGAHPLPPALHVCGKLATLDRVLLKLTAAGHKVLIFSTMTRLLDIVEEHLEWRGLVSVRLDGATASDERGAVVAQFNDPNGDVAVFLLSMRAGGFGLNLQAADTVIMYDTDWNPQVDQQAQARAHRVGQTKQVLVLRMQTADSVEARICAAAAGKLSFADRSITGGFFDGKTSAEERRTYLLGVMRAAEPVAAGAGAPDAAGLNALLARSEAELAQFAALDAQLDAQELAAWHAAGGDTPYARLATVADAAAARMLSDYFDEVVLLERDHIDLEHQVRSKRGGVPQYAQPHTLLVRGLQAMESFFPGFGDDLVAAGAQRIDWLRDLRTWDFGAYNQTLAPGEESPLQGISSTRALLERTFRSRVLALCNLTLRAGTPATRLRLSPGKERVVGVELRGGEVLPCEMLVDASGRGSKLPECLAAEGRPLVGLRRDVVDSGLGYATRTLAIPPNWQCEKGWLACSVSERTKDKVGRAAVMLPTEGNSWQLILAGRAGDHPPGDEEGFKAFARSLPTPDIYDTICAAEPRSAISLYARTQNERKHYESVDMPDGLAVLGDAACCFNPIYGQGMTVGILGALELQQVLATRLAGRRGDRSATIAALAGVAKEFQPKLSKLQDFPWSVATADDESFLVATGKKPPVELSALDKLIAGYFSLACRAAAEDMGVAVELFSVSHLLKPPSALFAPGVALRVARLALGDALGKLVPSLNDVEAAILFDKDSCSEMHLDRALYVRRARLVTYLSLGITLMGGGLGLFLARLLNSAAVLGFALESFVDVWSSVLVLYRFWDDKVEAEATRQRERLASLGISITFVGIGLLVGAQALANLREQTAPQGGPLLLGMAAVSALALSALCAAKWRLSEQLRSESLRKDAVTSGAVAVLSVAILLSSGLHARNAALWWFDSLVALVVAAARMLSDYFDEVVLLERDHIDLEHQVRSKRGGVPQYFQPHTLLVGGLQAMESFFPGFGDDLVAAGAQRIDWLRDMRTWDFGAYNQTLAPGEESPLQVISSTRALLERMFRSRVLALCNLTLRAGTPATRLRLSPDKDRVVGVELRGGEVLPCELLVDASGRGSKLPECLAAEGRPLVGLRRDVVDSGLGYATRMLAIPPNWQCEKGWLACSVSERTKDKVGRAAMMLPIEGNSWQLILAGRAGDHPPGDEEGFKAFARSLPTPDMYDTICAAEPRSTISLYARTQNERKHYESVDMPDGLAVLGDAACCFNPVYGQGMTVGILGALELQQVLATRLAGRRGDRSATIAALAGVAKEFQPKLSKLQDFPWSVATADDESFLVATGKKRPVELSALDKLNAGYFSLACRAAAEDMGVAVELVSVSHLLKPPSALFAPGVALRVARLALGDALGKLVRGDAPKLGPANG</sequence>
<keyword evidence="7" id="KW-0347">Helicase</keyword>
<evidence type="ECO:0000256" key="11">
    <source>
        <dbReference type="ARBA" id="ARBA00023136"/>
    </source>
</evidence>
<keyword evidence="4 13" id="KW-0812">Transmembrane</keyword>
<dbReference type="InterPro" id="IPR058533">
    <property type="entry name" value="Cation_efflux_TM"/>
</dbReference>
<evidence type="ECO:0000256" key="7">
    <source>
        <dbReference type="ARBA" id="ARBA00022806"/>
    </source>
</evidence>
<gene>
    <name evidence="16" type="ORF">WJX81_004004</name>
</gene>
<evidence type="ECO:0000256" key="4">
    <source>
        <dbReference type="ARBA" id="ARBA00022692"/>
    </source>
</evidence>
<feature type="transmembrane region" description="Helical" evidence="13">
    <location>
        <begin position="1255"/>
        <end position="1275"/>
    </location>
</feature>
<keyword evidence="10" id="KW-0175">Coiled coil</keyword>
<keyword evidence="17" id="KW-1185">Reference proteome</keyword>
<keyword evidence="12" id="KW-0539">Nucleus</keyword>
<dbReference type="Proteomes" id="UP001445335">
    <property type="component" value="Unassembled WGS sequence"/>
</dbReference>
<dbReference type="FunFam" id="3.40.50.10810:FF:000015">
    <property type="entry name" value="lymphoid-specific helicase isoform X1"/>
    <property type="match status" value="1"/>
</dbReference>
<feature type="domain" description="Helicase C-terminal" evidence="15">
    <location>
        <begin position="535"/>
        <end position="681"/>
    </location>
</feature>
<dbReference type="InterPro" id="IPR001650">
    <property type="entry name" value="Helicase_C-like"/>
</dbReference>
<comment type="caution">
    <text evidence="16">The sequence shown here is derived from an EMBL/GenBank/DDBJ whole genome shotgun (WGS) entry which is preliminary data.</text>
</comment>
<evidence type="ECO:0000256" key="5">
    <source>
        <dbReference type="ARBA" id="ARBA00022741"/>
    </source>
</evidence>
<evidence type="ECO:0000259" key="15">
    <source>
        <dbReference type="PROSITE" id="PS51194"/>
    </source>
</evidence>
<keyword evidence="6" id="KW-0378">Hydrolase</keyword>
<dbReference type="GO" id="GO:0004386">
    <property type="term" value="F:helicase activity"/>
    <property type="evidence" value="ECO:0007669"/>
    <property type="project" value="UniProtKB-KW"/>
</dbReference>
<dbReference type="SMART" id="SM00487">
    <property type="entry name" value="DEXDc"/>
    <property type="match status" value="1"/>
</dbReference>
<dbReference type="InterPro" id="IPR027417">
    <property type="entry name" value="P-loop_NTPase"/>
</dbReference>
<evidence type="ECO:0000256" key="13">
    <source>
        <dbReference type="SAM" id="Phobius"/>
    </source>
</evidence>
<reference evidence="16 17" key="1">
    <citation type="journal article" date="2024" name="Nat. Commun.">
        <title>Phylogenomics reveals the evolutionary origins of lichenization in chlorophyte algae.</title>
        <authorList>
            <person name="Puginier C."/>
            <person name="Libourel C."/>
            <person name="Otte J."/>
            <person name="Skaloud P."/>
            <person name="Haon M."/>
            <person name="Grisel S."/>
            <person name="Petersen M."/>
            <person name="Berrin J.G."/>
            <person name="Delaux P.M."/>
            <person name="Dal Grande F."/>
            <person name="Keller J."/>
        </authorList>
    </citation>
    <scope>NUCLEOTIDE SEQUENCE [LARGE SCALE GENOMIC DNA]</scope>
    <source>
        <strain evidence="16 17">SAG 245.80</strain>
    </source>
</reference>